<dbReference type="EMBL" id="JAMXFF010000007">
    <property type="protein sequence ID" value="MCT7966025.1"/>
    <property type="molecule type" value="Genomic_DNA"/>
</dbReference>
<gene>
    <name evidence="1" type="ORF">NG799_06720</name>
</gene>
<sequence length="63" mass="7067">MKTGVLGKGDRLAMLHPGPRFSAHPQVAQVYIARLGGVCHRKSEQNARFLYSLYNLFYTKLGC</sequence>
<protein>
    <submittedName>
        <fullName evidence="1">Uncharacterized protein</fullName>
    </submittedName>
</protein>
<evidence type="ECO:0000313" key="2">
    <source>
        <dbReference type="Proteomes" id="UP001525890"/>
    </source>
</evidence>
<proteinExistence type="predicted"/>
<evidence type="ECO:0000313" key="1">
    <source>
        <dbReference type="EMBL" id="MCT7966025.1"/>
    </source>
</evidence>
<dbReference type="RefSeq" id="WP_368005675.1">
    <property type="nucleotide sequence ID" value="NZ_JAMXFF010000007.1"/>
</dbReference>
<accession>A0ABT2MMR0</accession>
<comment type="caution">
    <text evidence="1">The sequence shown here is derived from an EMBL/GenBank/DDBJ whole genome shotgun (WGS) entry which is preliminary data.</text>
</comment>
<reference evidence="1 2" key="1">
    <citation type="journal article" date="2022" name="Front. Microbiol.">
        <title>High genomic differentiation and limited gene flow indicate recent cryptic speciation within the genus Laspinema (cyanobacteria).</title>
        <authorList>
            <person name="Stanojkovic A."/>
            <person name="Skoupy S."/>
            <person name="Skaloud P."/>
            <person name="Dvorak P."/>
        </authorList>
    </citation>
    <scope>NUCLEOTIDE SEQUENCE [LARGE SCALE GENOMIC DNA]</scope>
    <source>
        <strain evidence="1 2">D2a</strain>
    </source>
</reference>
<dbReference type="Proteomes" id="UP001525890">
    <property type="component" value="Unassembled WGS sequence"/>
</dbReference>
<keyword evidence="2" id="KW-1185">Reference proteome</keyword>
<name>A0ABT2MMR0_9CYAN</name>
<organism evidence="1 2">
    <name type="scientific">Laspinema palackyanum D2a</name>
    <dbReference type="NCBI Taxonomy" id="2953684"/>
    <lineage>
        <taxon>Bacteria</taxon>
        <taxon>Bacillati</taxon>
        <taxon>Cyanobacteriota</taxon>
        <taxon>Cyanophyceae</taxon>
        <taxon>Oscillatoriophycideae</taxon>
        <taxon>Oscillatoriales</taxon>
        <taxon>Laspinemataceae</taxon>
        <taxon>Laspinema</taxon>
        <taxon>Laspinema palackyanum</taxon>
    </lineage>
</organism>